<protein>
    <submittedName>
        <fullName evidence="2">Uncharacterized protein</fullName>
    </submittedName>
</protein>
<reference evidence="2 3" key="1">
    <citation type="journal article" date="2016" name="Mol. Biol. Evol.">
        <title>Comparative Genomics of Early-Diverging Mushroom-Forming Fungi Provides Insights into the Origins of Lignocellulose Decay Capabilities.</title>
        <authorList>
            <person name="Nagy L.G."/>
            <person name="Riley R."/>
            <person name="Tritt A."/>
            <person name="Adam C."/>
            <person name="Daum C."/>
            <person name="Floudas D."/>
            <person name="Sun H."/>
            <person name="Yadav J.S."/>
            <person name="Pangilinan J."/>
            <person name="Larsson K.H."/>
            <person name="Matsuura K."/>
            <person name="Barry K."/>
            <person name="Labutti K."/>
            <person name="Kuo R."/>
            <person name="Ohm R.A."/>
            <person name="Bhattacharya S.S."/>
            <person name="Shirouzu T."/>
            <person name="Yoshinaga Y."/>
            <person name="Martin F.M."/>
            <person name="Grigoriev I.V."/>
            <person name="Hibbett D.S."/>
        </authorList>
    </citation>
    <scope>NUCLEOTIDE SEQUENCE [LARGE SCALE GENOMIC DNA]</scope>
    <source>
        <strain evidence="2 3">CBS 109695</strain>
    </source>
</reference>
<name>A0A166JL70_9AGAM</name>
<accession>A0A166JL70</accession>
<organism evidence="2 3">
    <name type="scientific">Athelia psychrophila</name>
    <dbReference type="NCBI Taxonomy" id="1759441"/>
    <lineage>
        <taxon>Eukaryota</taxon>
        <taxon>Fungi</taxon>
        <taxon>Dikarya</taxon>
        <taxon>Basidiomycota</taxon>
        <taxon>Agaricomycotina</taxon>
        <taxon>Agaricomycetes</taxon>
        <taxon>Agaricomycetidae</taxon>
        <taxon>Atheliales</taxon>
        <taxon>Atheliaceae</taxon>
        <taxon>Athelia</taxon>
    </lineage>
</organism>
<sequence length="55" mass="5881">MIVFGRPHLPLLAVDASAHCQCQKYVPSPGSSLCHHAARIPRTEKRLLGCSANAA</sequence>
<dbReference type="AlphaFoldDB" id="A0A166JL70"/>
<dbReference type="EMBL" id="KV417671">
    <property type="protein sequence ID" value="KZP10946.1"/>
    <property type="molecule type" value="Genomic_DNA"/>
</dbReference>
<dbReference type="EMBL" id="KV417551">
    <property type="protein sequence ID" value="KZP20982.1"/>
    <property type="molecule type" value="Genomic_DNA"/>
</dbReference>
<evidence type="ECO:0000313" key="2">
    <source>
        <dbReference type="EMBL" id="KZP20982.1"/>
    </source>
</evidence>
<evidence type="ECO:0000313" key="3">
    <source>
        <dbReference type="Proteomes" id="UP000076532"/>
    </source>
</evidence>
<dbReference type="Proteomes" id="UP000076532">
    <property type="component" value="Unassembled WGS sequence"/>
</dbReference>
<gene>
    <name evidence="2" type="ORF">FIBSPDRAFT_861142</name>
    <name evidence="1" type="ORF">FIBSPDRAFT_872117</name>
</gene>
<evidence type="ECO:0000313" key="1">
    <source>
        <dbReference type="EMBL" id="KZP10946.1"/>
    </source>
</evidence>
<keyword evidence="3" id="KW-1185">Reference proteome</keyword>
<proteinExistence type="predicted"/>